<accession>A0A4Q9PM56</accession>
<evidence type="ECO:0000256" key="1">
    <source>
        <dbReference type="SAM" id="Coils"/>
    </source>
</evidence>
<gene>
    <name evidence="2" type="ORF">BD310DRAFT_884822</name>
</gene>
<keyword evidence="3" id="KW-1185">Reference proteome</keyword>
<feature type="coiled-coil region" evidence="1">
    <location>
        <begin position="78"/>
        <end position="105"/>
    </location>
</feature>
<evidence type="ECO:0000313" key="3">
    <source>
        <dbReference type="Proteomes" id="UP000292082"/>
    </source>
</evidence>
<protein>
    <submittedName>
        <fullName evidence="2">Uncharacterized protein</fullName>
    </submittedName>
</protein>
<dbReference type="AlphaFoldDB" id="A0A4Q9PM56"/>
<sequence>MSPGTMSLNLSSANTANLYSVPKLAADGSNWITYKERILTVLGTRGLMRHLLGTARRPPAPPVWPRPPRPATPLASASTAYLKKVEEAETKADEYDQREFAARQQIYSTISDTMLLKVKYLPDAASVWAAIVNEY</sequence>
<dbReference type="EMBL" id="ML145173">
    <property type="protein sequence ID" value="TBU55226.1"/>
    <property type="molecule type" value="Genomic_DNA"/>
</dbReference>
<evidence type="ECO:0000313" key="2">
    <source>
        <dbReference type="EMBL" id="TBU55226.1"/>
    </source>
</evidence>
<keyword evidence="1" id="KW-0175">Coiled coil</keyword>
<name>A0A4Q9PM56_9APHY</name>
<reference evidence="2 3" key="1">
    <citation type="submission" date="2019-01" db="EMBL/GenBank/DDBJ databases">
        <title>Draft genome sequences of three monokaryotic isolates of the white-rot basidiomycete fungus Dichomitus squalens.</title>
        <authorList>
            <consortium name="DOE Joint Genome Institute"/>
            <person name="Lopez S.C."/>
            <person name="Andreopoulos B."/>
            <person name="Pangilinan J."/>
            <person name="Lipzen A."/>
            <person name="Riley R."/>
            <person name="Ahrendt S."/>
            <person name="Ng V."/>
            <person name="Barry K."/>
            <person name="Daum C."/>
            <person name="Grigoriev I.V."/>
            <person name="Hilden K.S."/>
            <person name="Makela M.R."/>
            <person name="de Vries R.P."/>
        </authorList>
    </citation>
    <scope>NUCLEOTIDE SEQUENCE [LARGE SCALE GENOMIC DNA]</scope>
    <source>
        <strain evidence="2 3">CBS 464.89</strain>
    </source>
</reference>
<feature type="non-terminal residue" evidence="2">
    <location>
        <position position="135"/>
    </location>
</feature>
<dbReference type="STRING" id="114155.A0A4Q9PM56"/>
<dbReference type="Proteomes" id="UP000292082">
    <property type="component" value="Unassembled WGS sequence"/>
</dbReference>
<organism evidence="2 3">
    <name type="scientific">Dichomitus squalens</name>
    <dbReference type="NCBI Taxonomy" id="114155"/>
    <lineage>
        <taxon>Eukaryota</taxon>
        <taxon>Fungi</taxon>
        <taxon>Dikarya</taxon>
        <taxon>Basidiomycota</taxon>
        <taxon>Agaricomycotina</taxon>
        <taxon>Agaricomycetes</taxon>
        <taxon>Polyporales</taxon>
        <taxon>Polyporaceae</taxon>
        <taxon>Dichomitus</taxon>
    </lineage>
</organism>
<proteinExistence type="predicted"/>